<accession>A0ABW4SC91</accession>
<reference evidence="2" key="1">
    <citation type="journal article" date="2019" name="Int. J. Syst. Evol. Microbiol.">
        <title>The Global Catalogue of Microorganisms (GCM) 10K type strain sequencing project: providing services to taxonomists for standard genome sequencing and annotation.</title>
        <authorList>
            <consortium name="The Broad Institute Genomics Platform"/>
            <consortium name="The Broad Institute Genome Sequencing Center for Infectious Disease"/>
            <person name="Wu L."/>
            <person name="Ma J."/>
        </authorList>
    </citation>
    <scope>NUCLEOTIDE SEQUENCE [LARGE SCALE GENOMIC DNA]</scope>
    <source>
        <strain evidence="2">CGMCC 4.7177</strain>
    </source>
</reference>
<dbReference type="Proteomes" id="UP001597218">
    <property type="component" value="Unassembled WGS sequence"/>
</dbReference>
<dbReference type="EMBL" id="JBHUGI010000006">
    <property type="protein sequence ID" value="MFD1927097.1"/>
    <property type="molecule type" value="Genomic_DNA"/>
</dbReference>
<dbReference type="RefSeq" id="WP_381535753.1">
    <property type="nucleotide sequence ID" value="NZ_JBHUGI010000006.1"/>
</dbReference>
<keyword evidence="2" id="KW-1185">Reference proteome</keyword>
<gene>
    <name evidence="1" type="ORF">ACFSFY_03355</name>
</gene>
<evidence type="ECO:0000313" key="1">
    <source>
        <dbReference type="EMBL" id="MFD1927097.1"/>
    </source>
</evidence>
<evidence type="ECO:0000313" key="2">
    <source>
        <dbReference type="Proteomes" id="UP001597218"/>
    </source>
</evidence>
<name>A0ABW4SC91_9BACL</name>
<proteinExistence type="predicted"/>
<protein>
    <submittedName>
        <fullName evidence="1">Uncharacterized protein</fullName>
    </submittedName>
</protein>
<comment type="caution">
    <text evidence="1">The sequence shown here is derived from an EMBL/GenBank/DDBJ whole genome shotgun (WGS) entry which is preliminary data.</text>
</comment>
<organism evidence="1 2">
    <name type="scientific">Sporosarcina siberiensis</name>
    <dbReference type="NCBI Taxonomy" id="1365606"/>
    <lineage>
        <taxon>Bacteria</taxon>
        <taxon>Bacillati</taxon>
        <taxon>Bacillota</taxon>
        <taxon>Bacilli</taxon>
        <taxon>Bacillales</taxon>
        <taxon>Caryophanaceae</taxon>
        <taxon>Sporosarcina</taxon>
    </lineage>
</organism>
<sequence>MKSFGVPETSKTKEGHQLRTSVVGAGTIGNGITQLVHLHDHF</sequence>